<proteinExistence type="predicted"/>
<dbReference type="RefSeq" id="WP_151647865.1">
    <property type="nucleotide sequence ID" value="NZ_CP044543.1"/>
</dbReference>
<evidence type="ECO:0000313" key="2">
    <source>
        <dbReference type="Proteomes" id="UP000325641"/>
    </source>
</evidence>
<dbReference type="KEGG" id="bbet:F8237_22115"/>
<dbReference type="Proteomes" id="UP000325641">
    <property type="component" value="Chromosome"/>
</dbReference>
<name>A0A5P6P954_9BRAD</name>
<dbReference type="AlphaFoldDB" id="A0A5P6P954"/>
<reference evidence="2" key="1">
    <citation type="submission" date="2019-10" db="EMBL/GenBank/DDBJ databases">
        <title>Complete Genome Sequence of Bradyrhizobium betae type strain PL7HG1T.</title>
        <authorList>
            <person name="Bromfield E.S.P."/>
            <person name="Cloutier S."/>
        </authorList>
    </citation>
    <scope>NUCLEOTIDE SEQUENCE [LARGE SCALE GENOMIC DNA]</scope>
    <source>
        <strain evidence="2">PL7HG1</strain>
    </source>
</reference>
<dbReference type="EMBL" id="CP044543">
    <property type="protein sequence ID" value="QFI74860.1"/>
    <property type="molecule type" value="Genomic_DNA"/>
</dbReference>
<organism evidence="1 2">
    <name type="scientific">Bradyrhizobium betae</name>
    <dbReference type="NCBI Taxonomy" id="244734"/>
    <lineage>
        <taxon>Bacteria</taxon>
        <taxon>Pseudomonadati</taxon>
        <taxon>Pseudomonadota</taxon>
        <taxon>Alphaproteobacteria</taxon>
        <taxon>Hyphomicrobiales</taxon>
        <taxon>Nitrobacteraceae</taxon>
        <taxon>Bradyrhizobium</taxon>
    </lineage>
</organism>
<dbReference type="OrthoDB" id="7058344at2"/>
<evidence type="ECO:0000313" key="1">
    <source>
        <dbReference type="EMBL" id="QFI74860.1"/>
    </source>
</evidence>
<sequence>MIEEAHGIVTPRQLVHLATPNGAPTQRISANLVLFSTLSEAVRRTAAAAIEDLCDRLIHRYGENLGEAGYNAWASLLRESGNVSPDLQLRASLPTLPFAMGKRDLPISALIRGIRLAFA</sequence>
<accession>A0A5P6P954</accession>
<protein>
    <submittedName>
        <fullName evidence="1">Uncharacterized protein</fullName>
    </submittedName>
</protein>
<gene>
    <name evidence="1" type="ORF">F8237_22115</name>
</gene>